<proteinExistence type="predicted"/>
<keyword evidence="3" id="KW-1185">Reference proteome</keyword>
<keyword evidence="1" id="KW-0472">Membrane</keyword>
<comment type="caution">
    <text evidence="2">The sequence shown here is derived from an EMBL/GenBank/DDBJ whole genome shotgun (WGS) entry which is preliminary data.</text>
</comment>
<evidence type="ECO:0000313" key="3">
    <source>
        <dbReference type="Proteomes" id="UP001642540"/>
    </source>
</evidence>
<keyword evidence="1" id="KW-1133">Transmembrane helix</keyword>
<evidence type="ECO:0000256" key="1">
    <source>
        <dbReference type="SAM" id="Phobius"/>
    </source>
</evidence>
<gene>
    <name evidence="2" type="ORF">ODALV1_LOCUS31530</name>
</gene>
<sequence length="109" mass="12811">MPDGPANTGLPPAMLPAPVLRGTVFLKGGTFTAKTALCNLPALLPFLFLFFFFFFFFFVFFLWPPRSYRIVRLLPMCPNYPCRGCSDNVTGFHRNTRRYFGYWSRRWWH</sequence>
<protein>
    <submittedName>
        <fullName evidence="2">Uncharacterized protein</fullName>
    </submittedName>
</protein>
<name>A0ABP1SB60_9HEXA</name>
<dbReference type="Proteomes" id="UP001642540">
    <property type="component" value="Unassembled WGS sequence"/>
</dbReference>
<feature type="transmembrane region" description="Helical" evidence="1">
    <location>
        <begin position="42"/>
        <end position="63"/>
    </location>
</feature>
<organism evidence="2 3">
    <name type="scientific">Orchesella dallaii</name>
    <dbReference type="NCBI Taxonomy" id="48710"/>
    <lineage>
        <taxon>Eukaryota</taxon>
        <taxon>Metazoa</taxon>
        <taxon>Ecdysozoa</taxon>
        <taxon>Arthropoda</taxon>
        <taxon>Hexapoda</taxon>
        <taxon>Collembola</taxon>
        <taxon>Entomobryomorpha</taxon>
        <taxon>Entomobryoidea</taxon>
        <taxon>Orchesellidae</taxon>
        <taxon>Orchesellinae</taxon>
        <taxon>Orchesella</taxon>
    </lineage>
</organism>
<dbReference type="EMBL" id="CAXLJM020000177">
    <property type="protein sequence ID" value="CAL8148782.1"/>
    <property type="molecule type" value="Genomic_DNA"/>
</dbReference>
<evidence type="ECO:0000313" key="2">
    <source>
        <dbReference type="EMBL" id="CAL8148782.1"/>
    </source>
</evidence>
<keyword evidence="1" id="KW-0812">Transmembrane</keyword>
<accession>A0ABP1SB60</accession>
<reference evidence="2 3" key="1">
    <citation type="submission" date="2024-08" db="EMBL/GenBank/DDBJ databases">
        <authorList>
            <person name="Cucini C."/>
            <person name="Frati F."/>
        </authorList>
    </citation>
    <scope>NUCLEOTIDE SEQUENCE [LARGE SCALE GENOMIC DNA]</scope>
</reference>